<sequence>MSIDDIEPDPKGAGELGDSDSEDEALKRSGPQTTSTKRRAQNALFSSWVVQKAESVSKEKIKEAIKSADDETLSITNLLAKQESKQIITDPREYQLELFEKAKHENIIAVLDTGSGKTLIAVLLLKHIIDQELEDRAAGKPRRISFFLVNNTTLVFQQAAVLECNLDHKIERTCGAMNADLWTAKIWEKHLGENMVIVCTAEVLYQGLMHSFVRLEDINLLVFDEAHHAKKSHAYARIINEFYLTHPEKSKRPKIFGMTASPVDAKVDARTAARELETLLHCKIATTSDISLLQKTISRPSEEVAFYPRLQQPYETALNQKLMARFGDVDAFRSIFFDSKDATSGLGRWAANMVWSFALKGDELRKLEAQIERGHHNHRHVQPVAQLDAAIARLRDAAQLIKDHDFGYPTASLCDVSAKVLKLHEWLQLYFERPSDARCIVFVEKRRHARLLQLIFENIGGPHLRTGILVGVGTRAGDANVSFRQQVMTLVKFRKGELNCLFATSVAEEGLDIPDCNLVVRFDLYRTMIQYIQSRGRARHRNSKYLHMIEDGNFAHRSTVFEARTSENLMRQFCEALPSDRLLQGNDADFDDALIEGKGSRSCTIASTGAKLTYGSSLAVLAHFVAALPREGETASEPSYAMSFDGGKFVCEVMLPENSPIRSAIGRPSSRKSIAKRSAAFEACCLLMKSKYLDNHWLPIYTKKLPAMRNALLVLNCKKTNQYEMRVKPTLWGRTRGSIPKELFLTILDFTNGLERPHQPLALITRSALPQLPAFPLFLNSGETTMVISKPVTASLSATDEILDHLTAFTLRVYKDIFNKTYEQDILKFDYWLAPATTPGPVADLMEIDGSDTSTQYSSPSNLIDWEALRTVFLNDEFKWTPAMPHSFLADKFFVDKWDGGNRFFSIGVDPSRKPLDPVPQNTAKGRFNKNILDYSVSLYKKARAEAQWNLEQPVVEAEKILHRRNMLAEPQAKELTLRTKCYVCPEPLRISAGDQLPAPAVATCLVFPAIIYRLESYLIALEACEVIGIKVNSELALEAVTKDSDNSEEHQDEKINFRHGMGKNYERLEFMGDCFLKMATTISTFSQYPESNEFDFHVTRMVMLCNKTLFNTATVKLKLYEYIRSMAFSRRTWYPQGLKLLEGKGAKSTGEEVIKHALGDKTIADVCEALIGAAFIEHNNPSGWKPENWTDAIKAVTILVNSSDHTMQEWGDYLKAYAIPTYQTGAVTASHRDMAAKVSLEHPYHFKYPRLLGSAFIHPSLPFAYEKLPSYQRLEFLGDSLLDMAAITHLFYRFPDKDPQWLTEHKMAMVSNKFLGAVCVKIGFHRHLRYNHAQLEHQIREYVTELQEAEREAQGARDYWTTVRAPPKCLPDIVEAFVGALFVDSGFDYGEVQRFFDLHIRWYFEDMAIYDTFANNHPTTHLHHLLSIEMACRDYRLLAQELPVVGTVGGKCIAGLMIHDKVVAEGVAASGKNAKVKASVNALELIKGLAPFEYRARFGCDCRPEELVDEAAVGDAI</sequence>
<proteinExistence type="predicted"/>
<dbReference type="Proteomes" id="UP001172680">
    <property type="component" value="Unassembled WGS sequence"/>
</dbReference>
<keyword evidence="2" id="KW-1185">Reference proteome</keyword>
<dbReference type="EMBL" id="JAPDRP010000009">
    <property type="protein sequence ID" value="KAJ9644699.1"/>
    <property type="molecule type" value="Genomic_DNA"/>
</dbReference>
<evidence type="ECO:0000313" key="1">
    <source>
        <dbReference type="EMBL" id="KAJ9644699.1"/>
    </source>
</evidence>
<name>A0ACC2ZAU0_9PEZI</name>
<organism evidence="1 2">
    <name type="scientific">Coniosporium tulheliwenetii</name>
    <dbReference type="NCBI Taxonomy" id="3383036"/>
    <lineage>
        <taxon>Eukaryota</taxon>
        <taxon>Fungi</taxon>
        <taxon>Dikarya</taxon>
        <taxon>Ascomycota</taxon>
        <taxon>Pezizomycotina</taxon>
        <taxon>Dothideomycetes</taxon>
        <taxon>Dothideomycetes incertae sedis</taxon>
        <taxon>Coniosporium</taxon>
    </lineage>
</organism>
<protein>
    <submittedName>
        <fullName evidence="1">Dicer-like protein 1</fullName>
    </submittedName>
</protein>
<comment type="caution">
    <text evidence="1">The sequence shown here is derived from an EMBL/GenBank/DDBJ whole genome shotgun (WGS) entry which is preliminary data.</text>
</comment>
<gene>
    <name evidence="1" type="primary">dcl1</name>
    <name evidence="1" type="ORF">H2199_003662</name>
</gene>
<accession>A0ACC2ZAU0</accession>
<reference evidence="1" key="1">
    <citation type="submission" date="2022-10" db="EMBL/GenBank/DDBJ databases">
        <title>Culturing micro-colonial fungi from biological soil crusts in the Mojave desert and describing Neophaeococcomyces mojavensis, and introducing the new genera and species Taxawa tesnikishii.</title>
        <authorList>
            <person name="Kurbessoian T."/>
            <person name="Stajich J.E."/>
        </authorList>
    </citation>
    <scope>NUCLEOTIDE SEQUENCE</scope>
    <source>
        <strain evidence="1">JES_115</strain>
    </source>
</reference>
<evidence type="ECO:0000313" key="2">
    <source>
        <dbReference type="Proteomes" id="UP001172680"/>
    </source>
</evidence>